<name>A0A370HCR9_9HYPH</name>
<keyword evidence="14" id="KW-1185">Reference proteome</keyword>
<dbReference type="Gene3D" id="1.20.5.1930">
    <property type="match status" value="1"/>
</dbReference>
<dbReference type="InterPro" id="IPR036890">
    <property type="entry name" value="HATPase_C_sf"/>
</dbReference>
<keyword evidence="4" id="KW-1003">Cell membrane</keyword>
<dbReference type="InterPro" id="IPR005467">
    <property type="entry name" value="His_kinase_dom"/>
</dbReference>
<keyword evidence="10 11" id="KW-0472">Membrane</keyword>
<evidence type="ECO:0000256" key="9">
    <source>
        <dbReference type="ARBA" id="ARBA00023012"/>
    </source>
</evidence>
<feature type="transmembrane region" description="Helical" evidence="11">
    <location>
        <begin position="208"/>
        <end position="225"/>
    </location>
</feature>
<dbReference type="SMART" id="SM00387">
    <property type="entry name" value="HATPase_c"/>
    <property type="match status" value="1"/>
</dbReference>
<comment type="subcellular location">
    <subcellularLocation>
        <location evidence="2">Cell membrane</location>
        <topology evidence="2">Multi-pass membrane protein</topology>
    </subcellularLocation>
</comment>
<dbReference type="PRINTS" id="PR00344">
    <property type="entry name" value="BCTRLSENSOR"/>
</dbReference>
<gene>
    <name evidence="13" type="ORF">DES45_11141</name>
</gene>
<evidence type="ECO:0000256" key="11">
    <source>
        <dbReference type="SAM" id="Phobius"/>
    </source>
</evidence>
<evidence type="ECO:0000256" key="6">
    <source>
        <dbReference type="ARBA" id="ARBA00022692"/>
    </source>
</evidence>
<evidence type="ECO:0000313" key="14">
    <source>
        <dbReference type="Proteomes" id="UP000254925"/>
    </source>
</evidence>
<feature type="transmembrane region" description="Helical" evidence="11">
    <location>
        <begin position="295"/>
        <end position="316"/>
    </location>
</feature>
<dbReference type="PROSITE" id="PS50109">
    <property type="entry name" value="HIS_KIN"/>
    <property type="match status" value="1"/>
</dbReference>
<feature type="transmembrane region" description="Helical" evidence="11">
    <location>
        <begin position="237"/>
        <end position="254"/>
    </location>
</feature>
<feature type="transmembrane region" description="Helical" evidence="11">
    <location>
        <begin position="260"/>
        <end position="283"/>
    </location>
</feature>
<dbReference type="AlphaFoldDB" id="A0A370HCR9"/>
<dbReference type="EMBL" id="QQBB01000011">
    <property type="protein sequence ID" value="RDI54865.1"/>
    <property type="molecule type" value="Genomic_DNA"/>
</dbReference>
<accession>A0A370HCR9</accession>
<dbReference type="PANTHER" id="PTHR24421:SF37">
    <property type="entry name" value="SENSOR HISTIDINE KINASE NARS"/>
    <property type="match status" value="1"/>
</dbReference>
<dbReference type="GO" id="GO:0005886">
    <property type="term" value="C:plasma membrane"/>
    <property type="evidence" value="ECO:0007669"/>
    <property type="project" value="UniProtKB-SubCell"/>
</dbReference>
<feature type="transmembrane region" description="Helical" evidence="11">
    <location>
        <begin position="322"/>
        <end position="343"/>
    </location>
</feature>
<evidence type="ECO:0000259" key="12">
    <source>
        <dbReference type="PROSITE" id="PS50109"/>
    </source>
</evidence>
<evidence type="ECO:0000256" key="1">
    <source>
        <dbReference type="ARBA" id="ARBA00000085"/>
    </source>
</evidence>
<dbReference type="OrthoDB" id="9778496at2"/>
<feature type="transmembrane region" description="Helical" evidence="11">
    <location>
        <begin position="355"/>
        <end position="377"/>
    </location>
</feature>
<feature type="transmembrane region" description="Helical" evidence="11">
    <location>
        <begin position="168"/>
        <end position="188"/>
    </location>
</feature>
<evidence type="ECO:0000256" key="2">
    <source>
        <dbReference type="ARBA" id="ARBA00004651"/>
    </source>
</evidence>
<sequence>MRRSPLFVILAALVCGALTSAGAVWMALQPPWLGLRLAPGQTSDTVLVLAVHPTGPSSHLREPRFLKALDGFPLKASDLTEDPDQLSPYSSVEAFMDRQALLRSALEKPSLRIGFENAAGYQTESTISPRPRPLSDLPAGFWIQIACGLGGLLISTWIWALRQGDAGARLFGLSGIGLFLSATMAAVYSSREIALGGMLFQALSFTNHLGGLICSGGLALLFLVYPRRLVGPRTLQLIACVGLAWFLLDAFHWLPSPTYGIHGLVATFFILIFVAIAAQWIATARDPASRAIIRWLGTCVAIGTCTFIAFVSGPLLLGLEPVLSQAAAFIFLVLIYAGIAVGVSRYRLFELGEWAFRLAFYFAAALMLFAIDAALIFVLRLDYGLSLGLSFLVVGFGYLPLRDFLWRRLTATPNVSNEELFQRIVEVVLSPSPEVRSQRWRDLMERLFDPLEAEVLTEPVPAPVIGHDGLEMILPTTSVSPALALRYPWGGRGLFNPNHVAVAAQATALVQQADNSRQAFERGAMEERRRIARDLHDDVGARLLTSLHKPDLPETRETIRSAMADLRVVIGGLTGKTRPLGEVLADLRHETIERVEAAGLRISWPAAEDFNPTLLAYGTYNNLVSTMREIVSNALKHAQASMITVRVTAKGERVQIEVGDDGVGLPQAASSRLSSGLGLSSTAQRMADIGGSLTVAADGPGTTISLEFPISPVTAPTEDALTAASDASRP</sequence>
<dbReference type="Proteomes" id="UP000254925">
    <property type="component" value="Unassembled WGS sequence"/>
</dbReference>
<evidence type="ECO:0000256" key="3">
    <source>
        <dbReference type="ARBA" id="ARBA00012438"/>
    </source>
</evidence>
<dbReference type="SUPFAM" id="SSF55874">
    <property type="entry name" value="ATPase domain of HSP90 chaperone/DNA topoisomerase II/histidine kinase"/>
    <property type="match status" value="1"/>
</dbReference>
<dbReference type="GO" id="GO:0004673">
    <property type="term" value="F:protein histidine kinase activity"/>
    <property type="evidence" value="ECO:0007669"/>
    <property type="project" value="UniProtKB-EC"/>
</dbReference>
<organism evidence="13 14">
    <name type="scientific">Microvirga subterranea</name>
    <dbReference type="NCBI Taxonomy" id="186651"/>
    <lineage>
        <taxon>Bacteria</taxon>
        <taxon>Pseudomonadati</taxon>
        <taxon>Pseudomonadota</taxon>
        <taxon>Alphaproteobacteria</taxon>
        <taxon>Hyphomicrobiales</taxon>
        <taxon>Methylobacteriaceae</taxon>
        <taxon>Microvirga</taxon>
    </lineage>
</organism>
<feature type="transmembrane region" description="Helical" evidence="11">
    <location>
        <begin position="141"/>
        <end position="161"/>
    </location>
</feature>
<dbReference type="RefSeq" id="WP_147282460.1">
    <property type="nucleotide sequence ID" value="NZ_QQBB01000011.1"/>
</dbReference>
<dbReference type="InterPro" id="IPR004358">
    <property type="entry name" value="Sig_transdc_His_kin-like_C"/>
</dbReference>
<keyword evidence="7 13" id="KW-0418">Kinase</keyword>
<dbReference type="InterPro" id="IPR003594">
    <property type="entry name" value="HATPase_dom"/>
</dbReference>
<dbReference type="Pfam" id="PF02518">
    <property type="entry name" value="HATPase_c"/>
    <property type="match status" value="1"/>
</dbReference>
<keyword evidence="6 11" id="KW-0812">Transmembrane</keyword>
<dbReference type="GO" id="GO:0000160">
    <property type="term" value="P:phosphorelay signal transduction system"/>
    <property type="evidence" value="ECO:0007669"/>
    <property type="project" value="UniProtKB-KW"/>
</dbReference>
<keyword evidence="9" id="KW-0902">Two-component regulatory system</keyword>
<dbReference type="InterPro" id="IPR050482">
    <property type="entry name" value="Sensor_HK_TwoCompSys"/>
</dbReference>
<proteinExistence type="predicted"/>
<evidence type="ECO:0000256" key="4">
    <source>
        <dbReference type="ARBA" id="ARBA00022475"/>
    </source>
</evidence>
<dbReference type="Gene3D" id="3.30.565.10">
    <property type="entry name" value="Histidine kinase-like ATPase, C-terminal domain"/>
    <property type="match status" value="1"/>
</dbReference>
<dbReference type="PANTHER" id="PTHR24421">
    <property type="entry name" value="NITRATE/NITRITE SENSOR PROTEIN NARX-RELATED"/>
    <property type="match status" value="1"/>
</dbReference>
<evidence type="ECO:0000313" key="13">
    <source>
        <dbReference type="EMBL" id="RDI54865.1"/>
    </source>
</evidence>
<dbReference type="CDD" id="cd16917">
    <property type="entry name" value="HATPase_UhpB-NarQ-NarX-like"/>
    <property type="match status" value="1"/>
</dbReference>
<evidence type="ECO:0000256" key="10">
    <source>
        <dbReference type="ARBA" id="ARBA00023136"/>
    </source>
</evidence>
<evidence type="ECO:0000256" key="5">
    <source>
        <dbReference type="ARBA" id="ARBA00022679"/>
    </source>
</evidence>
<evidence type="ECO:0000256" key="7">
    <source>
        <dbReference type="ARBA" id="ARBA00022777"/>
    </source>
</evidence>
<keyword evidence="8 11" id="KW-1133">Transmembrane helix</keyword>
<feature type="domain" description="Histidine kinase" evidence="12">
    <location>
        <begin position="530"/>
        <end position="712"/>
    </location>
</feature>
<keyword evidence="5" id="KW-0808">Transferase</keyword>
<dbReference type="EC" id="2.7.13.3" evidence="3"/>
<protein>
    <recommendedName>
        <fullName evidence="3">histidine kinase</fullName>
        <ecNumber evidence="3">2.7.13.3</ecNumber>
    </recommendedName>
</protein>
<reference evidence="13 14" key="1">
    <citation type="submission" date="2018-07" db="EMBL/GenBank/DDBJ databases">
        <title>Genomic Encyclopedia of Type Strains, Phase IV (KMG-IV): sequencing the most valuable type-strain genomes for metagenomic binning, comparative biology and taxonomic classification.</title>
        <authorList>
            <person name="Goeker M."/>
        </authorList>
    </citation>
    <scope>NUCLEOTIDE SEQUENCE [LARGE SCALE GENOMIC DNA]</scope>
    <source>
        <strain evidence="13 14">DSM 14364</strain>
    </source>
</reference>
<evidence type="ECO:0000256" key="8">
    <source>
        <dbReference type="ARBA" id="ARBA00022989"/>
    </source>
</evidence>
<comment type="catalytic activity">
    <reaction evidence="1">
        <text>ATP + protein L-histidine = ADP + protein N-phospho-L-histidine.</text>
        <dbReference type="EC" id="2.7.13.3"/>
    </reaction>
</comment>
<comment type="caution">
    <text evidence="13">The sequence shown here is derived from an EMBL/GenBank/DDBJ whole genome shotgun (WGS) entry which is preliminary data.</text>
</comment>